<dbReference type="PANTHER" id="PTHR30386:SF28">
    <property type="entry name" value="EXPORTED PROTEIN"/>
    <property type="match status" value="1"/>
</dbReference>
<dbReference type="PANTHER" id="PTHR30386">
    <property type="entry name" value="MEMBRANE FUSION SUBUNIT OF EMRAB-TOLC MULTIDRUG EFFLUX PUMP"/>
    <property type="match status" value="1"/>
</dbReference>
<sequence>MQQDSSLYRQEAWQALTLQQHGRALLLPSFNAWLISLALIAWVIFALFVLNTHSFKEKATVSGYLSHAVPSLSVVPKEGLGLITQVHVKNGQHVEKGERLLTIQRPNKIVTDTSLVQSQLNTLNRHLAVLEDAKAQSLEQIQQEQQFVAQELLLNERQAASLHTQVQFISQRIAMSEQHLKKLQVLVDSKSLSQDAFDNAAHSLLGLRQQASALDQQLTDNAIRTIQLSAQQARLVEQKTQQGLETQLTQLPIVRQVDELNTQHAYTLYAARSGIVSNLHAQVGDDISGFPVLMKLSQTKDSLKLHLAVPTSAAGFLKTQQPIRVRLDAFAHQKYGTLSATITQIASSITLPNESKAHAISVQQPVFMVEAGLAQSHIIAKGEAISLKEGMTVQADVILSERTLMQWLLSPLYSLKGSI</sequence>
<dbReference type="RefSeq" id="WP_382407943.1">
    <property type="nucleotide sequence ID" value="NZ_JBHSGU010000002.1"/>
</dbReference>
<dbReference type="InterPro" id="IPR058982">
    <property type="entry name" value="Beta-barrel_AprE"/>
</dbReference>
<dbReference type="PRINTS" id="PR01490">
    <property type="entry name" value="RTXTOXIND"/>
</dbReference>
<gene>
    <name evidence="3" type="ORF">ACFO4O_10010</name>
</gene>
<keyword evidence="1" id="KW-0472">Membrane</keyword>
<keyword evidence="1" id="KW-0812">Transmembrane</keyword>
<dbReference type="InterPro" id="IPR050739">
    <property type="entry name" value="MFP"/>
</dbReference>
<name>A0ABV9LY09_9ALTE</name>
<dbReference type="Pfam" id="PF26002">
    <property type="entry name" value="Beta-barrel_AprE"/>
    <property type="match status" value="1"/>
</dbReference>
<evidence type="ECO:0000313" key="4">
    <source>
        <dbReference type="Proteomes" id="UP001595897"/>
    </source>
</evidence>
<dbReference type="Proteomes" id="UP001595897">
    <property type="component" value="Unassembled WGS sequence"/>
</dbReference>
<keyword evidence="1" id="KW-1133">Transmembrane helix</keyword>
<proteinExistence type="predicted"/>
<accession>A0ABV9LY09</accession>
<organism evidence="3 4">
    <name type="scientific">Glaciecola siphonariae</name>
    <dbReference type="NCBI Taxonomy" id="521012"/>
    <lineage>
        <taxon>Bacteria</taxon>
        <taxon>Pseudomonadati</taxon>
        <taxon>Pseudomonadota</taxon>
        <taxon>Gammaproteobacteria</taxon>
        <taxon>Alteromonadales</taxon>
        <taxon>Alteromonadaceae</taxon>
        <taxon>Glaciecola</taxon>
    </lineage>
</organism>
<dbReference type="Gene3D" id="2.40.30.170">
    <property type="match status" value="1"/>
</dbReference>
<reference evidence="4" key="1">
    <citation type="journal article" date="2019" name="Int. J. Syst. Evol. Microbiol.">
        <title>The Global Catalogue of Microorganisms (GCM) 10K type strain sequencing project: providing services to taxonomists for standard genome sequencing and annotation.</title>
        <authorList>
            <consortium name="The Broad Institute Genomics Platform"/>
            <consortium name="The Broad Institute Genome Sequencing Center for Infectious Disease"/>
            <person name="Wu L."/>
            <person name="Ma J."/>
        </authorList>
    </citation>
    <scope>NUCLEOTIDE SEQUENCE [LARGE SCALE GENOMIC DNA]</scope>
    <source>
        <strain evidence="4">KACC 12507</strain>
    </source>
</reference>
<dbReference type="EMBL" id="JBHSGU010000002">
    <property type="protein sequence ID" value="MFC4700493.1"/>
    <property type="molecule type" value="Genomic_DNA"/>
</dbReference>
<evidence type="ECO:0000259" key="2">
    <source>
        <dbReference type="Pfam" id="PF26002"/>
    </source>
</evidence>
<protein>
    <submittedName>
        <fullName evidence="3">HlyD family secretion protein</fullName>
    </submittedName>
</protein>
<evidence type="ECO:0000256" key="1">
    <source>
        <dbReference type="SAM" id="Phobius"/>
    </source>
</evidence>
<keyword evidence="4" id="KW-1185">Reference proteome</keyword>
<feature type="domain" description="AprE-like beta-barrel" evidence="2">
    <location>
        <begin position="307"/>
        <end position="398"/>
    </location>
</feature>
<comment type="caution">
    <text evidence="3">The sequence shown here is derived from an EMBL/GenBank/DDBJ whole genome shotgun (WGS) entry which is preliminary data.</text>
</comment>
<feature type="transmembrane region" description="Helical" evidence="1">
    <location>
        <begin position="30"/>
        <end position="50"/>
    </location>
</feature>
<evidence type="ECO:0000313" key="3">
    <source>
        <dbReference type="EMBL" id="MFC4700493.1"/>
    </source>
</evidence>